<dbReference type="NCBIfam" id="TIGR01593">
    <property type="entry name" value="holin_tox_secr"/>
    <property type="match status" value="1"/>
</dbReference>
<dbReference type="AlphaFoldDB" id="A0AAP4A9I9"/>
<dbReference type="InterPro" id="IPR006480">
    <property type="entry name" value="Phage_holin_4_1"/>
</dbReference>
<keyword evidence="4 5" id="KW-0472">Membrane</keyword>
<evidence type="ECO:0000256" key="2">
    <source>
        <dbReference type="ARBA" id="ARBA00022692"/>
    </source>
</evidence>
<evidence type="ECO:0000313" key="7">
    <source>
        <dbReference type="Proteomes" id="UP001222958"/>
    </source>
</evidence>
<comment type="caution">
    <text evidence="6">The sequence shown here is derived from an EMBL/GenBank/DDBJ whole genome shotgun (WGS) entry which is preliminary data.</text>
</comment>
<keyword evidence="3 5" id="KW-1133">Transmembrane helix</keyword>
<feature type="transmembrane region" description="Helical" evidence="5">
    <location>
        <begin position="63"/>
        <end position="83"/>
    </location>
</feature>
<evidence type="ECO:0000256" key="5">
    <source>
        <dbReference type="SAM" id="Phobius"/>
    </source>
</evidence>
<keyword evidence="2 5" id="KW-0812">Transmembrane</keyword>
<reference evidence="6" key="1">
    <citation type="submission" date="2023-04" db="EMBL/GenBank/DDBJ databases">
        <title>Epidemiological investigation of Clostridium perfringens isolated from cattle.</title>
        <authorList>
            <person name="Tian R."/>
        </authorList>
    </citation>
    <scope>NUCLEOTIDE SEQUENCE</scope>
    <source>
        <strain evidence="6">ZWCP172</strain>
    </source>
</reference>
<gene>
    <name evidence="6" type="ORF">QDQ28_14375</name>
</gene>
<sequence length="141" mass="15802">MEKLFDYIKFLIIALGTGFTWLFGVWDIPLIVLVVFMVLDQLTGVIRGYVNKELSSDVGLKGIARKCVILIILIVAVMLDRLLNTGSWMFRTMVAYFYIANEGISLLENCASLGAPIPEKLKHALIQLKEGKKKEPVNENA</sequence>
<name>A0AAP4A9I9_CLOPF</name>
<comment type="subcellular location">
    <subcellularLocation>
        <location evidence="1">Membrane</location>
        <topology evidence="1">Multi-pass membrane protein</topology>
    </subcellularLocation>
</comment>
<dbReference type="Proteomes" id="UP001222958">
    <property type="component" value="Unassembled WGS sequence"/>
</dbReference>
<evidence type="ECO:0000256" key="3">
    <source>
        <dbReference type="ARBA" id="ARBA00022989"/>
    </source>
</evidence>
<organism evidence="6 7">
    <name type="scientific">Clostridium perfringens</name>
    <dbReference type="NCBI Taxonomy" id="1502"/>
    <lineage>
        <taxon>Bacteria</taxon>
        <taxon>Bacillati</taxon>
        <taxon>Bacillota</taxon>
        <taxon>Clostridia</taxon>
        <taxon>Eubacteriales</taxon>
        <taxon>Clostridiaceae</taxon>
        <taxon>Clostridium</taxon>
    </lineage>
</organism>
<dbReference type="RefSeq" id="WP_279858327.1">
    <property type="nucleotide sequence ID" value="NZ_JARVUX010000012.1"/>
</dbReference>
<evidence type="ECO:0000256" key="4">
    <source>
        <dbReference type="ARBA" id="ARBA00023136"/>
    </source>
</evidence>
<proteinExistence type="predicted"/>
<protein>
    <submittedName>
        <fullName evidence="6">Phage holin family protein</fullName>
    </submittedName>
</protein>
<evidence type="ECO:0000256" key="1">
    <source>
        <dbReference type="ARBA" id="ARBA00004141"/>
    </source>
</evidence>
<accession>A0AAP4A9I9</accession>
<evidence type="ECO:0000313" key="6">
    <source>
        <dbReference type="EMBL" id="MDH2337362.1"/>
    </source>
</evidence>
<feature type="transmembrane region" description="Helical" evidence="5">
    <location>
        <begin position="12"/>
        <end position="39"/>
    </location>
</feature>
<dbReference type="GO" id="GO:0016020">
    <property type="term" value="C:membrane"/>
    <property type="evidence" value="ECO:0007669"/>
    <property type="project" value="UniProtKB-SubCell"/>
</dbReference>
<dbReference type="Pfam" id="PF05105">
    <property type="entry name" value="Phage_holin_4_1"/>
    <property type="match status" value="1"/>
</dbReference>
<dbReference type="EMBL" id="JARVUX010000012">
    <property type="protein sequence ID" value="MDH2337362.1"/>
    <property type="molecule type" value="Genomic_DNA"/>
</dbReference>